<keyword evidence="2" id="KW-1185">Reference proteome</keyword>
<gene>
    <name evidence="1" type="ORF">RSO68_02625</name>
</gene>
<evidence type="ECO:0000313" key="2">
    <source>
        <dbReference type="Proteomes" id="UP001255917"/>
    </source>
</evidence>
<protein>
    <submittedName>
        <fullName evidence="1">Uncharacterized protein</fullName>
    </submittedName>
</protein>
<dbReference type="Proteomes" id="UP001255917">
    <property type="component" value="Unassembled WGS sequence"/>
</dbReference>
<dbReference type="RefSeq" id="WP_108444489.1">
    <property type="nucleotide sequence ID" value="NZ_JAVXUR010000001.1"/>
</dbReference>
<comment type="caution">
    <text evidence="1">The sequence shown here is derived from an EMBL/GenBank/DDBJ whole genome shotgun (WGS) entry which is preliminary data.</text>
</comment>
<dbReference type="EMBL" id="JAVXUR010000001">
    <property type="protein sequence ID" value="MDT8878359.1"/>
    <property type="molecule type" value="Genomic_DNA"/>
</dbReference>
<dbReference type="InterPro" id="IPR053841">
    <property type="entry name" value="MksE"/>
</dbReference>
<accession>A0ABU3NB12</accession>
<proteinExistence type="predicted"/>
<sequence>MSYDPRFAAAIEGLLRGEVLCPVSAKEAHEYLSTLEGQDRVSHYLAEIGHGLEQTRDGSGYYCVYLDTESRGVRHRIRHQFESAVRDWEALLRWLRLSRQASPSSQPLKVKDVVRESEWLAAIENSSMMQEELEVIATRFQVQSQSRDAKVRLRHLLEKLCKLGYLVAIDSSGAIYQATGKWSLLQDQLEFVMAREGIVAEEREAALNEPRQEGLFLGTS</sequence>
<dbReference type="Pfam" id="PF21980">
    <property type="entry name" value="MksE"/>
    <property type="match status" value="1"/>
</dbReference>
<name>A0ABU3NB12_9GAMM</name>
<evidence type="ECO:0000313" key="1">
    <source>
        <dbReference type="EMBL" id="MDT8878359.1"/>
    </source>
</evidence>
<reference evidence="2" key="1">
    <citation type="submission" date="2023-07" db="EMBL/GenBank/DDBJ databases">
        <title>Substrates and metabolic shifts associated with increased methane emissions in unrestored hypersaline salterns.</title>
        <authorList>
            <person name="Bueno De Mesquita C.P."/>
            <person name="Tringe S.G."/>
        </authorList>
    </citation>
    <scope>NUCLEOTIDE SEQUENCE [LARGE SCALE GENOMIC DNA]</scope>
    <source>
        <strain evidence="2">I4</strain>
    </source>
</reference>
<organism evidence="1 2">
    <name type="scientific">Halomonas saccharevitans</name>
    <dbReference type="NCBI Taxonomy" id="416872"/>
    <lineage>
        <taxon>Bacteria</taxon>
        <taxon>Pseudomonadati</taxon>
        <taxon>Pseudomonadota</taxon>
        <taxon>Gammaproteobacteria</taxon>
        <taxon>Oceanospirillales</taxon>
        <taxon>Halomonadaceae</taxon>
        <taxon>Halomonas</taxon>
    </lineage>
</organism>